<accession>A0AAN9Z174</accession>
<name>A0AAN9Z174_9ORTH</name>
<keyword evidence="2" id="KW-0090">Biological rhythms</keyword>
<sequence>MHFKDRNCFWLVGLWCEMRSALVLALALALGQVAMASSEETLLGGAFKVCSRSDPQLEQCILDSLNGARDKLATGIPELGIPSLEPLRGTEIQLREGEEDFHLQLVLRNFSWIGLSDFIATKARIQFSPPYLEFVTTFNNMSLTGPYEFGGSVLMLRINGNGDSYLNWGSTLTHRLRLEEEQRGGEVYWRAAEYSWQQDVAHVRIHFKNLFRGNKRLGLYANQFLNRNWRPAYAVYGPVANNALADTIKRLVLDPFLARVPVSKMFAP</sequence>
<keyword evidence="6" id="KW-1185">Reference proteome</keyword>
<evidence type="ECO:0000256" key="2">
    <source>
        <dbReference type="ARBA" id="ARBA00023108"/>
    </source>
</evidence>
<dbReference type="InterPro" id="IPR038606">
    <property type="entry name" value="To_sf"/>
</dbReference>
<dbReference type="SMART" id="SM00700">
    <property type="entry name" value="JHBP"/>
    <property type="match status" value="1"/>
</dbReference>
<keyword evidence="1 4" id="KW-0732">Signal</keyword>
<dbReference type="GO" id="GO:0005615">
    <property type="term" value="C:extracellular space"/>
    <property type="evidence" value="ECO:0007669"/>
    <property type="project" value="TreeGrafter"/>
</dbReference>
<dbReference type="PANTHER" id="PTHR11008">
    <property type="entry name" value="PROTEIN TAKEOUT-LIKE PROTEIN"/>
    <property type="match status" value="1"/>
</dbReference>
<dbReference type="AlphaFoldDB" id="A0AAN9Z174"/>
<evidence type="ECO:0000256" key="1">
    <source>
        <dbReference type="ARBA" id="ARBA00022729"/>
    </source>
</evidence>
<dbReference type="Pfam" id="PF06585">
    <property type="entry name" value="JHBP"/>
    <property type="match status" value="1"/>
</dbReference>
<comment type="caution">
    <text evidence="5">The sequence shown here is derived from an EMBL/GenBank/DDBJ whole genome shotgun (WGS) entry which is preliminary data.</text>
</comment>
<proteinExistence type="inferred from homology"/>
<dbReference type="InterPro" id="IPR010562">
    <property type="entry name" value="Haemolymph_juvenile_hormone-bd"/>
</dbReference>
<dbReference type="PANTHER" id="PTHR11008:SF32">
    <property type="entry name" value="CIRCADIAN CLOCK-CONTROLLED PROTEIN DAYWAKE-RELATED"/>
    <property type="match status" value="1"/>
</dbReference>
<comment type="similarity">
    <text evidence="3">Belongs to the TO family.</text>
</comment>
<feature type="chain" id="PRO_5043042930" evidence="4">
    <location>
        <begin position="37"/>
        <end position="268"/>
    </location>
</feature>
<dbReference type="FunFam" id="3.15.10.30:FF:000001">
    <property type="entry name" value="Takeout-like protein 1"/>
    <property type="match status" value="1"/>
</dbReference>
<reference evidence="5 6" key="1">
    <citation type="submission" date="2024-03" db="EMBL/GenBank/DDBJ databases">
        <title>The genome assembly and annotation of the cricket Gryllus longicercus Weissman &amp; Gray.</title>
        <authorList>
            <person name="Szrajer S."/>
            <person name="Gray D."/>
            <person name="Ylla G."/>
        </authorList>
    </citation>
    <scope>NUCLEOTIDE SEQUENCE [LARGE SCALE GENOMIC DNA]</scope>
    <source>
        <strain evidence="5">DAG 2021-001</strain>
        <tissue evidence="5">Whole body minus gut</tissue>
    </source>
</reference>
<dbReference type="Gene3D" id="3.15.10.30">
    <property type="entry name" value="Haemolymph juvenile hormone binding protein"/>
    <property type="match status" value="1"/>
</dbReference>
<evidence type="ECO:0000256" key="3">
    <source>
        <dbReference type="ARBA" id="ARBA00060902"/>
    </source>
</evidence>
<evidence type="ECO:0000256" key="4">
    <source>
        <dbReference type="SAM" id="SignalP"/>
    </source>
</evidence>
<dbReference type="GO" id="GO:0007623">
    <property type="term" value="P:circadian rhythm"/>
    <property type="evidence" value="ECO:0007669"/>
    <property type="project" value="UniProtKB-ARBA"/>
</dbReference>
<evidence type="ECO:0000313" key="6">
    <source>
        <dbReference type="Proteomes" id="UP001378592"/>
    </source>
</evidence>
<evidence type="ECO:0000313" key="5">
    <source>
        <dbReference type="EMBL" id="KAK7864178.1"/>
    </source>
</evidence>
<protein>
    <submittedName>
        <fullName evidence="5">Uncharacterized protein</fullName>
    </submittedName>
</protein>
<organism evidence="5 6">
    <name type="scientific">Gryllus longicercus</name>
    <dbReference type="NCBI Taxonomy" id="2509291"/>
    <lineage>
        <taxon>Eukaryota</taxon>
        <taxon>Metazoa</taxon>
        <taxon>Ecdysozoa</taxon>
        <taxon>Arthropoda</taxon>
        <taxon>Hexapoda</taxon>
        <taxon>Insecta</taxon>
        <taxon>Pterygota</taxon>
        <taxon>Neoptera</taxon>
        <taxon>Polyneoptera</taxon>
        <taxon>Orthoptera</taxon>
        <taxon>Ensifera</taxon>
        <taxon>Gryllidea</taxon>
        <taxon>Grylloidea</taxon>
        <taxon>Gryllidae</taxon>
        <taxon>Gryllinae</taxon>
        <taxon>Gryllus</taxon>
    </lineage>
</organism>
<dbReference type="EMBL" id="JAZDUA010000209">
    <property type="protein sequence ID" value="KAK7864178.1"/>
    <property type="molecule type" value="Genomic_DNA"/>
</dbReference>
<feature type="signal peptide" evidence="4">
    <location>
        <begin position="1"/>
        <end position="36"/>
    </location>
</feature>
<dbReference type="Proteomes" id="UP001378592">
    <property type="component" value="Unassembled WGS sequence"/>
</dbReference>
<gene>
    <name evidence="5" type="ORF">R5R35_004092</name>
</gene>